<sequence length="80" mass="8673">MEAVFYSAGFEVGEKTLAGVKRGQELDVKKGEDVGGVEERRGIVLQPATQAPSEHGDWRKVTRRVPGGHARLENFIGLGP</sequence>
<name>W1P917_AMBTC</name>
<evidence type="ECO:0000313" key="2">
    <source>
        <dbReference type="Proteomes" id="UP000017836"/>
    </source>
</evidence>
<gene>
    <name evidence="1" type="ORF">AMTR_s00003p00269420</name>
</gene>
<accession>W1P917</accession>
<dbReference type="Gramene" id="ERN03485">
    <property type="protein sequence ID" value="ERN03485"/>
    <property type="gene ID" value="AMTR_s00003p00269420"/>
</dbReference>
<dbReference type="Proteomes" id="UP000017836">
    <property type="component" value="Unassembled WGS sequence"/>
</dbReference>
<proteinExistence type="predicted"/>
<reference evidence="2" key="1">
    <citation type="journal article" date="2013" name="Science">
        <title>The Amborella genome and the evolution of flowering plants.</title>
        <authorList>
            <consortium name="Amborella Genome Project"/>
        </authorList>
    </citation>
    <scope>NUCLEOTIDE SEQUENCE [LARGE SCALE GENOMIC DNA]</scope>
</reference>
<dbReference type="HOGENOM" id="CLU_2592920_0_0_1"/>
<dbReference type="EMBL" id="KI394358">
    <property type="protein sequence ID" value="ERN03485.1"/>
    <property type="molecule type" value="Genomic_DNA"/>
</dbReference>
<keyword evidence="2" id="KW-1185">Reference proteome</keyword>
<protein>
    <submittedName>
        <fullName evidence="1">Uncharacterized protein</fullName>
    </submittedName>
</protein>
<evidence type="ECO:0000313" key="1">
    <source>
        <dbReference type="EMBL" id="ERN03485.1"/>
    </source>
</evidence>
<dbReference type="AlphaFoldDB" id="W1P917"/>
<organism evidence="1 2">
    <name type="scientific">Amborella trichopoda</name>
    <dbReference type="NCBI Taxonomy" id="13333"/>
    <lineage>
        <taxon>Eukaryota</taxon>
        <taxon>Viridiplantae</taxon>
        <taxon>Streptophyta</taxon>
        <taxon>Embryophyta</taxon>
        <taxon>Tracheophyta</taxon>
        <taxon>Spermatophyta</taxon>
        <taxon>Magnoliopsida</taxon>
        <taxon>Amborellales</taxon>
        <taxon>Amborellaceae</taxon>
        <taxon>Amborella</taxon>
    </lineage>
</organism>